<dbReference type="Proteomes" id="UP000241442">
    <property type="component" value="Segment"/>
</dbReference>
<reference evidence="1 2" key="1">
    <citation type="submission" date="2018-01" db="EMBL/GenBank/DDBJ databases">
        <authorList>
            <person name="Giglietti G.M."/>
            <person name="Stoner T.H."/>
            <person name="Pope W.H."/>
            <person name="Garlena R.A."/>
            <person name="Russell D.A."/>
            <person name="Jacobs-Sera D."/>
            <person name="Hatfull G.F."/>
        </authorList>
    </citation>
    <scope>NUCLEOTIDE SEQUENCE [LARGE SCALE GENOMIC DNA]</scope>
</reference>
<accession>A0A2K9VHA9</accession>
<gene>
    <name evidence="1" type="primary">36</name>
    <name evidence="1" type="ORF">PBI_BEENIE_36</name>
</gene>
<dbReference type="InterPro" id="IPR024524">
    <property type="entry name" value="DUF3800"/>
</dbReference>
<evidence type="ECO:0008006" key="3">
    <source>
        <dbReference type="Google" id="ProtNLM"/>
    </source>
</evidence>
<sequence>MSGPEFVYIDESGDTGSLAAGGSKTYTLGCVMVPMNQWTDALDHLVSVRRQIKSDYGLKMAEEVKANHLVGVKKVYRDLNLGDGQVRDIYQRHMDAIEHVSSGVGAIVVNKPLIKKADLDVFDTAWEYLLTRLRKRTEATGHPIVVIHDDGEPDRVRKHLRRFRRRNWQGASAGEARMLIEDPVARDSRQSYLIQLADLTAYAASRHAVPTTGRTTRICSEEMWTRVSARHIAQISTRNDGIYMWPTK</sequence>
<evidence type="ECO:0000313" key="1">
    <source>
        <dbReference type="EMBL" id="AUV61601.1"/>
    </source>
</evidence>
<evidence type="ECO:0000313" key="2">
    <source>
        <dbReference type="Proteomes" id="UP000241442"/>
    </source>
</evidence>
<dbReference type="GeneID" id="77929893"/>
<keyword evidence="2" id="KW-1185">Reference proteome</keyword>
<name>A0A2K9VHA9_9CAUD</name>
<dbReference type="RefSeq" id="YP_010654051.1">
    <property type="nucleotide sequence ID" value="NC_070806.1"/>
</dbReference>
<dbReference type="EMBL" id="MG845393">
    <property type="protein sequence ID" value="AUV61601.1"/>
    <property type="molecule type" value="Genomic_DNA"/>
</dbReference>
<organism evidence="1 2">
    <name type="scientific">Gordonia phage Beenie</name>
    <dbReference type="NCBI Taxonomy" id="2079397"/>
    <lineage>
        <taxon>Viruses</taxon>
        <taxon>Duplodnaviria</taxon>
        <taxon>Heunggongvirae</taxon>
        <taxon>Uroviricota</taxon>
        <taxon>Caudoviricetes</taxon>
        <taxon>Beenievirus</taxon>
        <taxon>Beenievirus beenie</taxon>
    </lineage>
</organism>
<dbReference type="Pfam" id="PF12686">
    <property type="entry name" value="DUF3800"/>
    <property type="match status" value="1"/>
</dbReference>
<proteinExistence type="predicted"/>
<protein>
    <recommendedName>
        <fullName evidence="3">DUF3800 domain-containing protein</fullName>
    </recommendedName>
</protein>
<dbReference type="KEGG" id="vg:77929893"/>